<keyword evidence="1" id="KW-0732">Signal</keyword>
<evidence type="ECO:0000256" key="1">
    <source>
        <dbReference type="SAM" id="SignalP"/>
    </source>
</evidence>
<name>A0A517ZNY8_9PLAN</name>
<dbReference type="KEGG" id="sdyn:Mal52_26660"/>
<dbReference type="EMBL" id="CP036276">
    <property type="protein sequence ID" value="QDU44188.1"/>
    <property type="molecule type" value="Genomic_DNA"/>
</dbReference>
<reference evidence="2 3" key="1">
    <citation type="submission" date="2019-02" db="EMBL/GenBank/DDBJ databases">
        <title>Deep-cultivation of Planctomycetes and their phenomic and genomic characterization uncovers novel biology.</title>
        <authorList>
            <person name="Wiegand S."/>
            <person name="Jogler M."/>
            <person name="Boedeker C."/>
            <person name="Pinto D."/>
            <person name="Vollmers J."/>
            <person name="Rivas-Marin E."/>
            <person name="Kohn T."/>
            <person name="Peeters S.H."/>
            <person name="Heuer A."/>
            <person name="Rast P."/>
            <person name="Oberbeckmann S."/>
            <person name="Bunk B."/>
            <person name="Jeske O."/>
            <person name="Meyerdierks A."/>
            <person name="Storesund J.E."/>
            <person name="Kallscheuer N."/>
            <person name="Luecker S."/>
            <person name="Lage O.M."/>
            <person name="Pohl T."/>
            <person name="Merkel B.J."/>
            <person name="Hornburger P."/>
            <person name="Mueller R.-W."/>
            <person name="Bruemmer F."/>
            <person name="Labrenz M."/>
            <person name="Spormann A.M."/>
            <person name="Op den Camp H."/>
            <person name="Overmann J."/>
            <person name="Amann R."/>
            <person name="Jetten M.S.M."/>
            <person name="Mascher T."/>
            <person name="Medema M.H."/>
            <person name="Devos D.P."/>
            <person name="Kaster A.-K."/>
            <person name="Ovreas L."/>
            <person name="Rohde M."/>
            <person name="Galperin M.Y."/>
            <person name="Jogler C."/>
        </authorList>
    </citation>
    <scope>NUCLEOTIDE SEQUENCE [LARGE SCALE GENOMIC DNA]</scope>
    <source>
        <strain evidence="2 3">Mal52</strain>
    </source>
</reference>
<feature type="signal peptide" evidence="1">
    <location>
        <begin position="1"/>
        <end position="31"/>
    </location>
</feature>
<organism evidence="2 3">
    <name type="scientific">Symmachiella dynata</name>
    <dbReference type="NCBI Taxonomy" id="2527995"/>
    <lineage>
        <taxon>Bacteria</taxon>
        <taxon>Pseudomonadati</taxon>
        <taxon>Planctomycetota</taxon>
        <taxon>Planctomycetia</taxon>
        <taxon>Planctomycetales</taxon>
        <taxon>Planctomycetaceae</taxon>
        <taxon>Symmachiella</taxon>
    </lineage>
</organism>
<gene>
    <name evidence="2" type="ORF">Mal52_26660</name>
</gene>
<feature type="chain" id="PRO_5021927745" description="Lipoprotein" evidence="1">
    <location>
        <begin position="32"/>
        <end position="152"/>
    </location>
</feature>
<protein>
    <recommendedName>
        <fullName evidence="4">Lipoprotein</fullName>
    </recommendedName>
</protein>
<dbReference type="Proteomes" id="UP000319383">
    <property type="component" value="Chromosome"/>
</dbReference>
<keyword evidence="3" id="KW-1185">Reference proteome</keyword>
<evidence type="ECO:0008006" key="4">
    <source>
        <dbReference type="Google" id="ProtNLM"/>
    </source>
</evidence>
<sequence precursor="true">MTSRPTRRLYALGLFLACSLSWVGCSSSSHRNEPITMQGRLVIQEYSDVKPGSLDREIELTKDSDFQKNFNVWLSKPHKKQHSFETYVPILVVETDKTMVNFVGDTVVLASRENQDDVWTQYTWPADEEAIRLKGELLELFENQIDRAAPNN</sequence>
<evidence type="ECO:0000313" key="2">
    <source>
        <dbReference type="EMBL" id="QDU44188.1"/>
    </source>
</evidence>
<dbReference type="PROSITE" id="PS51257">
    <property type="entry name" value="PROKAR_LIPOPROTEIN"/>
    <property type="match status" value="1"/>
</dbReference>
<accession>A0A517ZNY8</accession>
<dbReference type="AlphaFoldDB" id="A0A517ZNY8"/>
<proteinExistence type="predicted"/>
<evidence type="ECO:0000313" key="3">
    <source>
        <dbReference type="Proteomes" id="UP000319383"/>
    </source>
</evidence>